<dbReference type="PIRSF" id="PIRSF002741">
    <property type="entry name" value="MppA"/>
    <property type="match status" value="1"/>
</dbReference>
<feature type="signal peptide" evidence="2">
    <location>
        <begin position="1"/>
        <end position="24"/>
    </location>
</feature>
<dbReference type="GO" id="GO:0042884">
    <property type="term" value="P:microcin transport"/>
    <property type="evidence" value="ECO:0007669"/>
    <property type="project" value="TreeGrafter"/>
</dbReference>
<reference evidence="4" key="1">
    <citation type="journal article" date="2019" name="PLoS Negl. Trop. Dis.">
        <title>Revisiting the worldwide diversity of Leptospira species in the environment.</title>
        <authorList>
            <person name="Vincent A.T."/>
            <person name="Schiettekatte O."/>
            <person name="Bourhy P."/>
            <person name="Veyrier F.J."/>
            <person name="Picardeau M."/>
        </authorList>
    </citation>
    <scope>NUCLEOTIDE SEQUENCE [LARGE SCALE GENOMIC DNA]</scope>
    <source>
        <strain evidence="4">201400974</strain>
    </source>
</reference>
<dbReference type="InterPro" id="IPR030678">
    <property type="entry name" value="Peptide/Ni-bd"/>
</dbReference>
<dbReference type="OrthoDB" id="9801912at2"/>
<proteinExistence type="predicted"/>
<evidence type="ECO:0000313" key="4">
    <source>
        <dbReference type="EMBL" id="TGN11708.1"/>
    </source>
</evidence>
<dbReference type="PANTHER" id="PTHR30290">
    <property type="entry name" value="PERIPLASMIC BINDING COMPONENT OF ABC TRANSPORTER"/>
    <property type="match status" value="1"/>
</dbReference>
<feature type="domain" description="Solute-binding protein family 5" evidence="3">
    <location>
        <begin position="113"/>
        <end position="490"/>
    </location>
</feature>
<dbReference type="SUPFAM" id="SSF53850">
    <property type="entry name" value="Periplasmic binding protein-like II"/>
    <property type="match status" value="1"/>
</dbReference>
<dbReference type="GO" id="GO:0043190">
    <property type="term" value="C:ATP-binding cassette (ABC) transporter complex"/>
    <property type="evidence" value="ECO:0007669"/>
    <property type="project" value="InterPro"/>
</dbReference>
<dbReference type="PANTHER" id="PTHR30290:SF64">
    <property type="entry name" value="ABC TRANSPORTER PERIPLASMIC BINDING PROTEIN"/>
    <property type="match status" value="1"/>
</dbReference>
<dbReference type="RefSeq" id="WP_135763555.1">
    <property type="nucleotide sequence ID" value="NZ_RQHV01000038.1"/>
</dbReference>
<name>A0A4R9LQI8_9LEPT</name>
<gene>
    <name evidence="4" type="ORF">EHS11_06350</name>
</gene>
<dbReference type="InterPro" id="IPR000914">
    <property type="entry name" value="SBP_5_dom"/>
</dbReference>
<dbReference type="Proteomes" id="UP000298264">
    <property type="component" value="Unassembled WGS sequence"/>
</dbReference>
<keyword evidence="5" id="KW-1185">Reference proteome</keyword>
<dbReference type="Pfam" id="PF00496">
    <property type="entry name" value="SBP_bac_5"/>
    <property type="match status" value="1"/>
</dbReference>
<protein>
    <submittedName>
        <fullName evidence="4">ABC transporter substrate-binding protein</fullName>
    </submittedName>
</protein>
<dbReference type="GO" id="GO:1904680">
    <property type="term" value="F:peptide transmembrane transporter activity"/>
    <property type="evidence" value="ECO:0007669"/>
    <property type="project" value="TreeGrafter"/>
</dbReference>
<dbReference type="AlphaFoldDB" id="A0A4R9LQI8"/>
<organism evidence="4 5">
    <name type="scientific">Leptospira ilyithenensis</name>
    <dbReference type="NCBI Taxonomy" id="2484901"/>
    <lineage>
        <taxon>Bacteria</taxon>
        <taxon>Pseudomonadati</taxon>
        <taxon>Spirochaetota</taxon>
        <taxon>Spirochaetia</taxon>
        <taxon>Leptospirales</taxon>
        <taxon>Leptospiraceae</taxon>
        <taxon>Leptospira</taxon>
    </lineage>
</organism>
<keyword evidence="1 2" id="KW-0732">Signal</keyword>
<dbReference type="Gene3D" id="3.40.190.10">
    <property type="entry name" value="Periplasmic binding protein-like II"/>
    <property type="match status" value="1"/>
</dbReference>
<sequence>MRKPLLVSKIFAAAFLFATVFVHCSDSDSDFPGGKISKLPEIPWTGDLNSIPALLRAANPAASEDAKKGGRISIYSHQFPKSLNYYLDQFTTTARIFTSMFESLVIYHPLTLEPYPNLAKSWKISADKRKFTFYLDQNAKWSDGKSITADDVIFTYDTIMNPANATAVFRISLSRFVKPVKEDQFTVSFEAKEVHWNNFNDLASSILILPKHHFDGKDFNKENFEFPVVSGPYKLIESKKGRYVKLERRPDWWKRAYPFHKTTNNFDQVVYKVYNEEAVALQAFKKGDIDVYPVYKASVWVEEAKGEIFDKNWIAKQRFFNLKPIGFQGWAMNTRREIFSDKRVREAMAVLVDRKLMIDKLAYGEYDPTNSYYPDYYFGGEKNPNTPVEFNVEKARKLLAEAGWKPNAQGLLEKNGKPFKFTILDRDKSTEKYFTVFLEKAKEVGIDANIETTDLAAWSARVDKYDFDMTWAAWGSGVFKDPEAQWHSKYASEEGQPNLPGLKIPAVDVLIEKQKSEFDLNKRNFIVKEIDKIIYKEYPYVLLWHLPSTRILYWRKFSAPSLPLGKYGTEDFVTDYWWFDEAADSQLKEAIASQKALGEYKAVVPWTK</sequence>
<dbReference type="GO" id="GO:0015833">
    <property type="term" value="P:peptide transport"/>
    <property type="evidence" value="ECO:0007669"/>
    <property type="project" value="TreeGrafter"/>
</dbReference>
<dbReference type="GO" id="GO:0030288">
    <property type="term" value="C:outer membrane-bounded periplasmic space"/>
    <property type="evidence" value="ECO:0007669"/>
    <property type="project" value="TreeGrafter"/>
</dbReference>
<dbReference type="InterPro" id="IPR039424">
    <property type="entry name" value="SBP_5"/>
</dbReference>
<comment type="caution">
    <text evidence="4">The sequence shown here is derived from an EMBL/GenBank/DDBJ whole genome shotgun (WGS) entry which is preliminary data.</text>
</comment>
<evidence type="ECO:0000313" key="5">
    <source>
        <dbReference type="Proteomes" id="UP000298264"/>
    </source>
</evidence>
<evidence type="ECO:0000259" key="3">
    <source>
        <dbReference type="Pfam" id="PF00496"/>
    </source>
</evidence>
<evidence type="ECO:0000256" key="2">
    <source>
        <dbReference type="SAM" id="SignalP"/>
    </source>
</evidence>
<dbReference type="EMBL" id="RQHV01000038">
    <property type="protein sequence ID" value="TGN11708.1"/>
    <property type="molecule type" value="Genomic_DNA"/>
</dbReference>
<dbReference type="Gene3D" id="3.10.105.10">
    <property type="entry name" value="Dipeptide-binding Protein, Domain 3"/>
    <property type="match status" value="1"/>
</dbReference>
<accession>A0A4R9LQI8</accession>
<feature type="chain" id="PRO_5020305183" evidence="2">
    <location>
        <begin position="25"/>
        <end position="608"/>
    </location>
</feature>
<evidence type="ECO:0000256" key="1">
    <source>
        <dbReference type="ARBA" id="ARBA00022729"/>
    </source>
</evidence>
<dbReference type="CDD" id="cd08497">
    <property type="entry name" value="MbnE-like"/>
    <property type="match status" value="1"/>
</dbReference>